<reference evidence="1 2" key="1">
    <citation type="submission" date="2014-12" db="EMBL/GenBank/DDBJ databases">
        <title>Comparative genome analysis of Bacillus coagulans HM-08, Clostridium butyricum HM-68, Bacillus subtilis HM-66 and Bacillus licheniformis BL-09.</title>
        <authorList>
            <person name="Zhang H."/>
        </authorList>
    </citation>
    <scope>NUCLEOTIDE SEQUENCE [LARGE SCALE GENOMIC DNA]</scope>
    <source>
        <strain evidence="1 2">HM-66</strain>
    </source>
</reference>
<comment type="caution">
    <text evidence="1">The sequence shown here is derived from an EMBL/GenBank/DDBJ whole genome shotgun (WGS) entry which is preliminary data.</text>
</comment>
<evidence type="ECO:0000313" key="2">
    <source>
        <dbReference type="Proteomes" id="UP000032247"/>
    </source>
</evidence>
<dbReference type="InterPro" id="IPR021338">
    <property type="entry name" value="DUF2953"/>
</dbReference>
<protein>
    <submittedName>
        <fullName evidence="1">Sporulation protein YtfI</fullName>
    </submittedName>
</protein>
<dbReference type="EMBL" id="JXBC01000001">
    <property type="protein sequence ID" value="KIU13369.1"/>
    <property type="molecule type" value="Genomic_DNA"/>
</dbReference>
<organism evidence="1 2">
    <name type="scientific">Bacillus subtilis</name>
    <dbReference type="NCBI Taxonomy" id="1423"/>
    <lineage>
        <taxon>Bacteria</taxon>
        <taxon>Bacillati</taxon>
        <taxon>Bacillota</taxon>
        <taxon>Bacilli</taxon>
        <taxon>Bacillales</taxon>
        <taxon>Bacillaceae</taxon>
        <taxon>Bacillus</taxon>
    </lineage>
</organism>
<accession>A0A0D1JLG1</accession>
<proteinExistence type="predicted"/>
<name>A0A0D1JLG1_BACIU</name>
<dbReference type="Proteomes" id="UP000032247">
    <property type="component" value="Unassembled WGS sequence"/>
</dbReference>
<evidence type="ECO:0000313" key="1">
    <source>
        <dbReference type="EMBL" id="KIU13369.1"/>
    </source>
</evidence>
<dbReference type="PATRIC" id="fig|1423.173.peg.488"/>
<dbReference type="Pfam" id="PF11167">
    <property type="entry name" value="DUF2953"/>
    <property type="match status" value="1"/>
</dbReference>
<sequence>MLLEEVKNMVYVLIAILILIGIVLLLRMKIHVALEYLHAADNDKLTLKITALFGLIRIKKTIPVIKVNKEDGTVDIKQKTESKMKKSSRKKKITQNDVQQSINKIEMLLHQVTRLRKISASFLAHLHITKLEWVTVIGIQDAAVTGVLTGAVWGVKGGIAAMLYDHLDFVNKPVYEVISSFQVPVSKTHFQCIFFFRFGHAMLAAFKFVKYGRELSVLKKNPSARMTSKNDSSV</sequence>
<gene>
    <name evidence="1" type="ORF">SC09_Contig17orf00608</name>
</gene>
<dbReference type="AlphaFoldDB" id="A0A0D1JLG1"/>
<dbReference type="STRING" id="483913.AN935_14780"/>